<reference evidence="1 2" key="1">
    <citation type="journal article" date="2019" name="Nat. Ecol. Evol.">
        <title>Megaphylogeny resolves global patterns of mushroom evolution.</title>
        <authorList>
            <person name="Varga T."/>
            <person name="Krizsan K."/>
            <person name="Foldi C."/>
            <person name="Dima B."/>
            <person name="Sanchez-Garcia M."/>
            <person name="Sanchez-Ramirez S."/>
            <person name="Szollosi G.J."/>
            <person name="Szarkandi J.G."/>
            <person name="Papp V."/>
            <person name="Albert L."/>
            <person name="Andreopoulos W."/>
            <person name="Angelini C."/>
            <person name="Antonin V."/>
            <person name="Barry K.W."/>
            <person name="Bougher N.L."/>
            <person name="Buchanan P."/>
            <person name="Buyck B."/>
            <person name="Bense V."/>
            <person name="Catcheside P."/>
            <person name="Chovatia M."/>
            <person name="Cooper J."/>
            <person name="Damon W."/>
            <person name="Desjardin D."/>
            <person name="Finy P."/>
            <person name="Geml J."/>
            <person name="Haridas S."/>
            <person name="Hughes K."/>
            <person name="Justo A."/>
            <person name="Karasinski D."/>
            <person name="Kautmanova I."/>
            <person name="Kiss B."/>
            <person name="Kocsube S."/>
            <person name="Kotiranta H."/>
            <person name="LaButti K.M."/>
            <person name="Lechner B.E."/>
            <person name="Liimatainen K."/>
            <person name="Lipzen A."/>
            <person name="Lukacs Z."/>
            <person name="Mihaltcheva S."/>
            <person name="Morgado L.N."/>
            <person name="Niskanen T."/>
            <person name="Noordeloos M.E."/>
            <person name="Ohm R.A."/>
            <person name="Ortiz-Santana B."/>
            <person name="Ovrebo C."/>
            <person name="Racz N."/>
            <person name="Riley R."/>
            <person name="Savchenko A."/>
            <person name="Shiryaev A."/>
            <person name="Soop K."/>
            <person name="Spirin V."/>
            <person name="Szebenyi C."/>
            <person name="Tomsovsky M."/>
            <person name="Tulloss R.E."/>
            <person name="Uehling J."/>
            <person name="Grigoriev I.V."/>
            <person name="Vagvolgyi C."/>
            <person name="Papp T."/>
            <person name="Martin F.M."/>
            <person name="Miettinen O."/>
            <person name="Hibbett D.S."/>
            <person name="Nagy L.G."/>
        </authorList>
    </citation>
    <scope>NUCLEOTIDE SEQUENCE [LARGE SCALE GENOMIC DNA]</scope>
    <source>
        <strain evidence="1 2">FP101781</strain>
    </source>
</reference>
<gene>
    <name evidence="1" type="ORF">FA13DRAFT_1521187</name>
</gene>
<dbReference type="EMBL" id="QPFP01000096">
    <property type="protein sequence ID" value="TEB22140.1"/>
    <property type="molecule type" value="Genomic_DNA"/>
</dbReference>
<evidence type="ECO:0000313" key="1">
    <source>
        <dbReference type="EMBL" id="TEB22140.1"/>
    </source>
</evidence>
<organism evidence="1 2">
    <name type="scientific">Coprinellus micaceus</name>
    <name type="common">Glistening ink-cap mushroom</name>
    <name type="synonym">Coprinus micaceus</name>
    <dbReference type="NCBI Taxonomy" id="71717"/>
    <lineage>
        <taxon>Eukaryota</taxon>
        <taxon>Fungi</taxon>
        <taxon>Dikarya</taxon>
        <taxon>Basidiomycota</taxon>
        <taxon>Agaricomycotina</taxon>
        <taxon>Agaricomycetes</taxon>
        <taxon>Agaricomycetidae</taxon>
        <taxon>Agaricales</taxon>
        <taxon>Agaricineae</taxon>
        <taxon>Psathyrellaceae</taxon>
        <taxon>Coprinellus</taxon>
    </lineage>
</organism>
<comment type="caution">
    <text evidence="1">The sequence shown here is derived from an EMBL/GenBank/DDBJ whole genome shotgun (WGS) entry which is preliminary data.</text>
</comment>
<dbReference type="Proteomes" id="UP000298030">
    <property type="component" value="Unassembled WGS sequence"/>
</dbReference>
<name>A0A4Y7SJS1_COPMI</name>
<evidence type="ECO:0000313" key="2">
    <source>
        <dbReference type="Proteomes" id="UP000298030"/>
    </source>
</evidence>
<proteinExistence type="predicted"/>
<sequence length="253" mass="28002">MISASAPCAPGSAVFKDEEFSSTPSRISSLLTDAMSLAPSSRPDGIRVPWFLVLEYAGTTVATTRMFNPPGEPDFGTLDETVRYLFPDIRDEPELDYYTTEIAGFDKVKITKDAWEVIAMILAHVLVEAPRKDSRGADPPTKREWKNPIAHSDCMVMEYQGERVLVRKPPGPYYFDGLVHLAHTHLAGTADPEIADNLRFYTSDIEGFGGKKVEVEYLAWDTLLPAMRNVTIDTGSLLTPRQTVAGTGVHHSR</sequence>
<dbReference type="AlphaFoldDB" id="A0A4Y7SJS1"/>
<keyword evidence="2" id="KW-1185">Reference proteome</keyword>
<protein>
    <submittedName>
        <fullName evidence="1">Uncharacterized protein</fullName>
    </submittedName>
</protein>
<accession>A0A4Y7SJS1</accession>